<dbReference type="EC" id="1.1.1.37" evidence="5"/>
<dbReference type="InterPro" id="IPR011275">
    <property type="entry name" value="Malate_DH_type3"/>
</dbReference>
<keyword evidence="2" id="KW-0520">NAD</keyword>
<dbReference type="SUPFAM" id="SSF51735">
    <property type="entry name" value="NAD(P)-binding Rossmann-fold domains"/>
    <property type="match status" value="1"/>
</dbReference>
<dbReference type="GO" id="GO:0004459">
    <property type="term" value="F:L-lactate dehydrogenase (NAD+) activity"/>
    <property type="evidence" value="ECO:0007669"/>
    <property type="project" value="TreeGrafter"/>
</dbReference>
<dbReference type="PANTHER" id="PTHR43128">
    <property type="entry name" value="L-2-HYDROXYCARBOXYLATE DEHYDROGENASE (NAD(P)(+))"/>
    <property type="match status" value="1"/>
</dbReference>
<dbReference type="PIRSF" id="PIRSF000102">
    <property type="entry name" value="Lac_mal_DH"/>
    <property type="match status" value="1"/>
</dbReference>
<dbReference type="NCBIfam" id="NF004863">
    <property type="entry name" value="PRK06223.1"/>
    <property type="match status" value="1"/>
</dbReference>
<dbReference type="FunFam" id="3.90.110.10:FF:000004">
    <property type="entry name" value="Malate dehydrogenase"/>
    <property type="match status" value="1"/>
</dbReference>
<dbReference type="HAMAP" id="MF_00487">
    <property type="entry name" value="Malate_dehydrog_3"/>
    <property type="match status" value="1"/>
</dbReference>
<dbReference type="PANTHER" id="PTHR43128:SF16">
    <property type="entry name" value="L-LACTATE DEHYDROGENASE"/>
    <property type="match status" value="1"/>
</dbReference>
<dbReference type="PRINTS" id="PR00086">
    <property type="entry name" value="LLDHDRGNASE"/>
</dbReference>
<name>A0A3B1B6K1_9ZZZZ</name>
<dbReference type="GO" id="GO:0030060">
    <property type="term" value="F:L-malate dehydrogenase (NAD+) activity"/>
    <property type="evidence" value="ECO:0007669"/>
    <property type="project" value="UniProtKB-EC"/>
</dbReference>
<dbReference type="FunFam" id="3.40.50.720:FF:000018">
    <property type="entry name" value="Malate dehydrogenase"/>
    <property type="match status" value="1"/>
</dbReference>
<dbReference type="Pfam" id="PF00056">
    <property type="entry name" value="Ldh_1_N"/>
    <property type="match status" value="1"/>
</dbReference>
<feature type="domain" description="Lactate/malate dehydrogenase C-terminal" evidence="4">
    <location>
        <begin position="150"/>
        <end position="301"/>
    </location>
</feature>
<dbReference type="GO" id="GO:0006089">
    <property type="term" value="P:lactate metabolic process"/>
    <property type="evidence" value="ECO:0007669"/>
    <property type="project" value="TreeGrafter"/>
</dbReference>
<proteinExistence type="inferred from homology"/>
<evidence type="ECO:0000313" key="5">
    <source>
        <dbReference type="EMBL" id="VAX11812.1"/>
    </source>
</evidence>
<sequence>MSRKKIALIGGGQIGSILALLIAQKELGDVVILDRPEVSDPMKGKALDMMALRPHGGYDVNLSGTGDYADIEGADVVVVTAGLPRKPGMTRDDLLEINLGIIGTVAENLKKHAPNAFVILTTNPLDAMVYAFYKQAGMPKERVVGMAGALDSGRFKAFVSMETGLSSEDVSAIVLGGHGPTMVPIIRTATVGGVPLEALLPKEKIDAIADRTREAGTEVVKLLGNGSAYNSPAASCCEMVEAYLKDKKRVISAAALCDGEFGVDGYFMGVPCVIGAGGIERILEFELTAEEQAMLDKTLEAVIATVKDTGL</sequence>
<dbReference type="InterPro" id="IPR015955">
    <property type="entry name" value="Lactate_DH/Glyco_Ohase_4_C"/>
</dbReference>
<dbReference type="InterPro" id="IPR022383">
    <property type="entry name" value="Lactate/malate_DH_C"/>
</dbReference>
<dbReference type="Gene3D" id="3.40.50.720">
    <property type="entry name" value="NAD(P)-binding Rossmann-like Domain"/>
    <property type="match status" value="1"/>
</dbReference>
<reference evidence="5" key="1">
    <citation type="submission" date="2018-06" db="EMBL/GenBank/DDBJ databases">
        <authorList>
            <person name="Zhirakovskaya E."/>
        </authorList>
    </citation>
    <scope>NUCLEOTIDE SEQUENCE</scope>
</reference>
<dbReference type="AlphaFoldDB" id="A0A3B1B6K1"/>
<dbReference type="InterPro" id="IPR001236">
    <property type="entry name" value="Lactate/malate_DH_N"/>
</dbReference>
<dbReference type="CDD" id="cd01339">
    <property type="entry name" value="LDH-like_MDH"/>
    <property type="match status" value="1"/>
</dbReference>
<accession>A0A3B1B6K1</accession>
<dbReference type="EMBL" id="UOFX01000091">
    <property type="protein sequence ID" value="VAX11812.1"/>
    <property type="molecule type" value="Genomic_DNA"/>
</dbReference>
<dbReference type="Gene3D" id="3.90.110.10">
    <property type="entry name" value="Lactate dehydrogenase/glycoside hydrolase, family 4, C-terminal"/>
    <property type="match status" value="1"/>
</dbReference>
<dbReference type="InterPro" id="IPR036291">
    <property type="entry name" value="NAD(P)-bd_dom_sf"/>
</dbReference>
<dbReference type="InterPro" id="IPR001557">
    <property type="entry name" value="L-lactate/malate_DH"/>
</dbReference>
<organism evidence="5">
    <name type="scientific">hydrothermal vent metagenome</name>
    <dbReference type="NCBI Taxonomy" id="652676"/>
    <lineage>
        <taxon>unclassified sequences</taxon>
        <taxon>metagenomes</taxon>
        <taxon>ecological metagenomes</taxon>
    </lineage>
</organism>
<feature type="domain" description="Lactate/malate dehydrogenase N-terminal" evidence="3">
    <location>
        <begin position="5"/>
        <end position="145"/>
    </location>
</feature>
<evidence type="ECO:0000256" key="2">
    <source>
        <dbReference type="ARBA" id="ARBA00023027"/>
    </source>
</evidence>
<dbReference type="SUPFAM" id="SSF56327">
    <property type="entry name" value="LDH C-terminal domain-like"/>
    <property type="match status" value="1"/>
</dbReference>
<evidence type="ECO:0000256" key="1">
    <source>
        <dbReference type="ARBA" id="ARBA00023002"/>
    </source>
</evidence>
<protein>
    <submittedName>
        <fullName evidence="5">Malate dehydrogenase</fullName>
        <ecNumber evidence="5">1.1.1.37</ecNumber>
    </submittedName>
</protein>
<keyword evidence="1 5" id="KW-0560">Oxidoreductase</keyword>
<dbReference type="NCBIfam" id="TIGR01763">
    <property type="entry name" value="MalateDH_bact"/>
    <property type="match status" value="1"/>
</dbReference>
<evidence type="ECO:0000259" key="3">
    <source>
        <dbReference type="Pfam" id="PF00056"/>
    </source>
</evidence>
<gene>
    <name evidence="5" type="ORF">MNBD_GAMMA26-1280</name>
</gene>
<dbReference type="Pfam" id="PF02866">
    <property type="entry name" value="Ldh_1_C"/>
    <property type="match status" value="1"/>
</dbReference>
<evidence type="ECO:0000259" key="4">
    <source>
        <dbReference type="Pfam" id="PF02866"/>
    </source>
</evidence>